<name>A0A078ANX4_STYLE</name>
<gene>
    <name evidence="1" type="primary">Contig685.g766</name>
    <name evidence="1" type="ORF">STYLEM_12679</name>
</gene>
<reference evidence="1 2" key="1">
    <citation type="submission" date="2014-06" db="EMBL/GenBank/DDBJ databases">
        <authorList>
            <person name="Swart Estienne"/>
        </authorList>
    </citation>
    <scope>NUCLEOTIDE SEQUENCE [LARGE SCALE GENOMIC DNA]</scope>
    <source>
        <strain evidence="1 2">130c</strain>
    </source>
</reference>
<organism evidence="1 2">
    <name type="scientific">Stylonychia lemnae</name>
    <name type="common">Ciliate</name>
    <dbReference type="NCBI Taxonomy" id="5949"/>
    <lineage>
        <taxon>Eukaryota</taxon>
        <taxon>Sar</taxon>
        <taxon>Alveolata</taxon>
        <taxon>Ciliophora</taxon>
        <taxon>Intramacronucleata</taxon>
        <taxon>Spirotrichea</taxon>
        <taxon>Stichotrichia</taxon>
        <taxon>Sporadotrichida</taxon>
        <taxon>Oxytrichidae</taxon>
        <taxon>Stylonychinae</taxon>
        <taxon>Stylonychia</taxon>
    </lineage>
</organism>
<sequence length="103" mass="11552">MQNTLQQGKHYAQTGIFHSLDRSNGYINDQKTQENPNLIKVTHIYADGVYFEHERGASGEDTLKSINLKVQNRPDKVYIENGGNTIVVVHPTIEMIIGNCPPS</sequence>
<keyword evidence="2" id="KW-1185">Reference proteome</keyword>
<proteinExistence type="predicted"/>
<dbReference type="Proteomes" id="UP000039865">
    <property type="component" value="Unassembled WGS sequence"/>
</dbReference>
<dbReference type="EMBL" id="CCKQ01012022">
    <property type="protein sequence ID" value="CDW83631.1"/>
    <property type="molecule type" value="Genomic_DNA"/>
</dbReference>
<protein>
    <submittedName>
        <fullName evidence="1">Uncharacterized protein</fullName>
    </submittedName>
</protein>
<dbReference type="InParanoid" id="A0A078ANX4"/>
<accession>A0A078ANX4</accession>
<evidence type="ECO:0000313" key="1">
    <source>
        <dbReference type="EMBL" id="CDW83631.1"/>
    </source>
</evidence>
<dbReference type="AlphaFoldDB" id="A0A078ANX4"/>
<evidence type="ECO:0000313" key="2">
    <source>
        <dbReference type="Proteomes" id="UP000039865"/>
    </source>
</evidence>